<dbReference type="Pfam" id="PF01136">
    <property type="entry name" value="Peptidase_U32"/>
    <property type="match status" value="1"/>
</dbReference>
<dbReference type="RefSeq" id="WP_334316314.1">
    <property type="nucleotide sequence ID" value="NZ_CP065938.1"/>
</dbReference>
<organism evidence="2 3">
    <name type="scientific">Taurinivorans muris</name>
    <dbReference type="NCBI Taxonomy" id="2787751"/>
    <lineage>
        <taxon>Bacteria</taxon>
        <taxon>Pseudomonadati</taxon>
        <taxon>Thermodesulfobacteriota</taxon>
        <taxon>Desulfovibrionia</taxon>
        <taxon>Desulfovibrionales</taxon>
        <taxon>Desulfovibrionaceae</taxon>
        <taxon>Taurinivorans</taxon>
    </lineage>
</organism>
<evidence type="ECO:0000256" key="1">
    <source>
        <dbReference type="SAM" id="MobiDB-lite"/>
    </source>
</evidence>
<protein>
    <submittedName>
        <fullName evidence="2">U32 family peptidase</fullName>
    </submittedName>
</protein>
<dbReference type="PANTHER" id="PTHR30217">
    <property type="entry name" value="PEPTIDASE U32 FAMILY"/>
    <property type="match status" value="1"/>
</dbReference>
<gene>
    <name evidence="2" type="ORF">JBF11_04670</name>
</gene>
<feature type="region of interest" description="Disordered" evidence="1">
    <location>
        <begin position="554"/>
        <end position="577"/>
    </location>
</feature>
<name>A0ABY5Y408_9BACT</name>
<feature type="compositionally biased region" description="Basic and acidic residues" evidence="1">
    <location>
        <begin position="329"/>
        <end position="340"/>
    </location>
</feature>
<feature type="region of interest" description="Disordered" evidence="1">
    <location>
        <begin position="329"/>
        <end position="348"/>
    </location>
</feature>
<accession>A0ABY5Y408</accession>
<dbReference type="PANTHER" id="PTHR30217:SF10">
    <property type="entry name" value="23S RRNA 5-HYDROXYCYTIDINE C2501 SYNTHASE"/>
    <property type="match status" value="1"/>
</dbReference>
<dbReference type="Proteomes" id="UP001058120">
    <property type="component" value="Chromosome"/>
</dbReference>
<keyword evidence="3" id="KW-1185">Reference proteome</keyword>
<reference evidence="2" key="1">
    <citation type="submission" date="2020-12" db="EMBL/GenBank/DDBJ databases">
        <title>Taurinivorans muris gen. nov., sp. nov., fundamental and realized metabolic niche of a ubiquitous sulfidogenic bacterium in the murine intestine.</title>
        <authorList>
            <person name="Ye H."/>
            <person name="Hanson B.T."/>
            <person name="Loy A."/>
        </authorList>
    </citation>
    <scope>NUCLEOTIDE SEQUENCE</scope>
    <source>
        <strain evidence="2">LT0009</strain>
    </source>
</reference>
<evidence type="ECO:0000313" key="2">
    <source>
        <dbReference type="EMBL" id="UWX06733.1"/>
    </source>
</evidence>
<sequence>MGSLQPIEGFKPEILAPAGDKASFLAGLAAGADAAYVGLKNFSARAGADNFSISELSQMVNLANEYGKKINVAFNSLVKPNDIPAAGRLFKRLARDAKPNALIIQDAGLIDIARQAGFEGEMHLSTLANITHPKALENAYNLGADRVILPREINIDELRLIAENCPENLSLELFIHGALCFCVSGRCYWSSYMGGKSGLRGRCVQPCRRVYKQKSREGRYFSSQDFSLDVLVKSLLSIPQLNCWKIEGRKKGPHYVYHTVLAYKLLRDEGNAAKKEAEKLLGMALGRRSTHSLFLPQNEQAVTAPEENTGSGLLVGKIQFDIVEEAKSSAKKQAQKDKKANKNQSRQNLSLPYFKPRIPLIPKDLLRIGYEDDTWHSTVSVTRAIPKAGTFTIKSERHKTPKAGTPVFLIDRKEPGLIAELNTWEKKLDAAKAVKSSAVEFTPNLPKPCRARKQLNINVRISLPQGKETKAARTSLTGLWLSPSTVRAVSKTLAPRISWWLPPVIWTNEEHIWQKTIAEAIKNGALHFVCNEPWQIAFFQNYPAFTARFENFGQETKQEKGKPNSPGSKIKVPRGGKNNQTQTMFSLTAGPFCNVANAAAIALLKRMGFDNAIVSPELSRDDFLLLPRQSSLPLGVVLEGFWPMGLSRHDPAYLKSNIPFESPKGEQFWTKKYGQNLWIYPAWPMDLSGHKTELEKAGYSFFVKLEEHCPNEQERKSSEFNWNNALL</sequence>
<proteinExistence type="predicted"/>
<dbReference type="InterPro" id="IPR051454">
    <property type="entry name" value="RNA/ubiquinone_mod_enzymes"/>
</dbReference>
<dbReference type="EMBL" id="CP065938">
    <property type="protein sequence ID" value="UWX06733.1"/>
    <property type="molecule type" value="Genomic_DNA"/>
</dbReference>
<evidence type="ECO:0000313" key="3">
    <source>
        <dbReference type="Proteomes" id="UP001058120"/>
    </source>
</evidence>
<dbReference type="InterPro" id="IPR001539">
    <property type="entry name" value="Peptidase_U32"/>
</dbReference>